<name>A0ACC2GAK1_DALPE</name>
<comment type="caution">
    <text evidence="1">The sequence shown here is derived from an EMBL/GenBank/DDBJ whole genome shotgun (WGS) entry which is preliminary data.</text>
</comment>
<proteinExistence type="predicted"/>
<organism evidence="1 2">
    <name type="scientific">Dallia pectoralis</name>
    <name type="common">Alaska blackfish</name>
    <dbReference type="NCBI Taxonomy" id="75939"/>
    <lineage>
        <taxon>Eukaryota</taxon>
        <taxon>Metazoa</taxon>
        <taxon>Chordata</taxon>
        <taxon>Craniata</taxon>
        <taxon>Vertebrata</taxon>
        <taxon>Euteleostomi</taxon>
        <taxon>Actinopterygii</taxon>
        <taxon>Neopterygii</taxon>
        <taxon>Teleostei</taxon>
        <taxon>Protacanthopterygii</taxon>
        <taxon>Esociformes</taxon>
        <taxon>Umbridae</taxon>
        <taxon>Dallia</taxon>
    </lineage>
</organism>
<keyword evidence="2" id="KW-1185">Reference proteome</keyword>
<protein>
    <submittedName>
        <fullName evidence="1">Uncharacterized protein</fullName>
    </submittedName>
</protein>
<dbReference type="Proteomes" id="UP001157502">
    <property type="component" value="Chromosome 15"/>
</dbReference>
<dbReference type="EMBL" id="CM055742">
    <property type="protein sequence ID" value="KAJ8000684.1"/>
    <property type="molecule type" value="Genomic_DNA"/>
</dbReference>
<gene>
    <name evidence="1" type="ORF">DPEC_G00182910</name>
</gene>
<evidence type="ECO:0000313" key="1">
    <source>
        <dbReference type="EMBL" id="KAJ8000684.1"/>
    </source>
</evidence>
<accession>A0ACC2GAK1</accession>
<evidence type="ECO:0000313" key="2">
    <source>
        <dbReference type="Proteomes" id="UP001157502"/>
    </source>
</evidence>
<reference evidence="1" key="1">
    <citation type="submission" date="2021-05" db="EMBL/GenBank/DDBJ databases">
        <authorList>
            <person name="Pan Q."/>
            <person name="Jouanno E."/>
            <person name="Zahm M."/>
            <person name="Klopp C."/>
            <person name="Cabau C."/>
            <person name="Louis A."/>
            <person name="Berthelot C."/>
            <person name="Parey E."/>
            <person name="Roest Crollius H."/>
            <person name="Montfort J."/>
            <person name="Robinson-Rechavi M."/>
            <person name="Bouchez O."/>
            <person name="Lampietro C."/>
            <person name="Lopez Roques C."/>
            <person name="Donnadieu C."/>
            <person name="Postlethwait J."/>
            <person name="Bobe J."/>
            <person name="Dillon D."/>
            <person name="Chandos A."/>
            <person name="von Hippel F."/>
            <person name="Guiguen Y."/>
        </authorList>
    </citation>
    <scope>NUCLEOTIDE SEQUENCE</scope>
    <source>
        <strain evidence="1">YG-Jan2019</strain>
    </source>
</reference>
<sequence>MCVCVYVCVYMCVLLCCCCPLIPALVLVRGSETHTHTHTESSHSQDTATTTAALLLSSRARDDTLQAAGGAARCAVSLCHQTRPQQSQWGKSSFRLTPKTRRRRM</sequence>